<dbReference type="GO" id="GO:0000976">
    <property type="term" value="F:transcription cis-regulatory region binding"/>
    <property type="evidence" value="ECO:0007669"/>
    <property type="project" value="TreeGrafter"/>
</dbReference>
<dbReference type="SUPFAM" id="SSF47413">
    <property type="entry name" value="lambda repressor-like DNA-binding domains"/>
    <property type="match status" value="2"/>
</dbReference>
<dbReference type="SMART" id="SM00354">
    <property type="entry name" value="HTH_LACI"/>
    <property type="match status" value="2"/>
</dbReference>
<protein>
    <submittedName>
        <fullName evidence="5">LacI family DNA-binding transcriptional regulator</fullName>
    </submittedName>
</protein>
<feature type="domain" description="HTH lacI-type" evidence="4">
    <location>
        <begin position="68"/>
        <end position="124"/>
    </location>
</feature>
<dbReference type="PROSITE" id="PS00356">
    <property type="entry name" value="HTH_LACI_1"/>
    <property type="match status" value="2"/>
</dbReference>
<evidence type="ECO:0000313" key="6">
    <source>
        <dbReference type="Proteomes" id="UP000886847"/>
    </source>
</evidence>
<dbReference type="AlphaFoldDB" id="A0A9D2AUJ8"/>
<dbReference type="PANTHER" id="PTHR30146">
    <property type="entry name" value="LACI-RELATED TRANSCRIPTIONAL REPRESSOR"/>
    <property type="match status" value="1"/>
</dbReference>
<dbReference type="GO" id="GO:0003700">
    <property type="term" value="F:DNA-binding transcription factor activity"/>
    <property type="evidence" value="ECO:0007669"/>
    <property type="project" value="TreeGrafter"/>
</dbReference>
<dbReference type="Gene3D" id="1.10.260.40">
    <property type="entry name" value="lambda repressor-like DNA-binding domains"/>
    <property type="match status" value="2"/>
</dbReference>
<comment type="caution">
    <text evidence="5">The sequence shown here is derived from an EMBL/GenBank/DDBJ whole genome shotgun (WGS) entry which is preliminary data.</text>
</comment>
<evidence type="ECO:0000256" key="3">
    <source>
        <dbReference type="ARBA" id="ARBA00023163"/>
    </source>
</evidence>
<reference evidence="5" key="2">
    <citation type="submission" date="2021-04" db="EMBL/GenBank/DDBJ databases">
        <authorList>
            <person name="Gilroy R."/>
        </authorList>
    </citation>
    <scope>NUCLEOTIDE SEQUENCE</scope>
    <source>
        <strain evidence="5">2189</strain>
    </source>
</reference>
<dbReference type="CDD" id="cd01392">
    <property type="entry name" value="HTH_LacI"/>
    <property type="match status" value="2"/>
</dbReference>
<dbReference type="PROSITE" id="PS50932">
    <property type="entry name" value="HTH_LACI_2"/>
    <property type="match status" value="2"/>
</dbReference>
<sequence>MNDETKRVTIAEIAKMAGVSSATVSYVLSGRTDVKVAEQTRERILHLCEQYHYKKGARRERAAGKKQVTIDDIAKEAGVSTATVSYIINDRQDVKISDETRKKVLQICNLRQYAPSPVARLLAGNKNNLIGICFNRSFSPTGRNDAVFSLLCRLQQCLREKNYHTLLLPPVQDDKIAVQENIDGILCIDLSERQFYTLKESYFVPIVAIDMTVQDTLFFKVYDNCSALIACAKEKLHTDRLVFVTGEYNNRSYMNKWKRALADDTLLTVHSAADLAPGIKKCGDAAFLFNSTRLAALALPYIDARRAAAVCTDPQELPPAPEMARIDLPDSRKAACAVQMLQNAIGRKETEPHTCKLSPLI</sequence>
<dbReference type="PANTHER" id="PTHR30146:SF109">
    <property type="entry name" value="HTH-TYPE TRANSCRIPTIONAL REGULATOR GALS"/>
    <property type="match status" value="1"/>
</dbReference>
<dbReference type="EMBL" id="DXEW01000020">
    <property type="protein sequence ID" value="HIX50438.1"/>
    <property type="molecule type" value="Genomic_DNA"/>
</dbReference>
<evidence type="ECO:0000256" key="1">
    <source>
        <dbReference type="ARBA" id="ARBA00023015"/>
    </source>
</evidence>
<feature type="domain" description="HTH lacI-type" evidence="4">
    <location>
        <begin position="8"/>
        <end position="64"/>
    </location>
</feature>
<name>A0A9D2AUJ8_9FIRM</name>
<dbReference type="InterPro" id="IPR000843">
    <property type="entry name" value="HTH_LacI"/>
</dbReference>
<organism evidence="5 6">
    <name type="scientific">Candidatus Borkfalkia faecavium</name>
    <dbReference type="NCBI Taxonomy" id="2838508"/>
    <lineage>
        <taxon>Bacteria</taxon>
        <taxon>Bacillati</taxon>
        <taxon>Bacillota</taxon>
        <taxon>Clostridia</taxon>
        <taxon>Christensenellales</taxon>
        <taxon>Christensenellaceae</taxon>
        <taxon>Candidatus Borkfalkia</taxon>
    </lineage>
</organism>
<gene>
    <name evidence="5" type="ORF">H9851_04075</name>
</gene>
<keyword evidence="2 5" id="KW-0238">DNA-binding</keyword>
<dbReference type="SUPFAM" id="SSF53822">
    <property type="entry name" value="Periplasmic binding protein-like I"/>
    <property type="match status" value="1"/>
</dbReference>
<evidence type="ECO:0000313" key="5">
    <source>
        <dbReference type="EMBL" id="HIX50438.1"/>
    </source>
</evidence>
<dbReference type="InterPro" id="IPR010982">
    <property type="entry name" value="Lambda_DNA-bd_dom_sf"/>
</dbReference>
<evidence type="ECO:0000259" key="4">
    <source>
        <dbReference type="PROSITE" id="PS50932"/>
    </source>
</evidence>
<keyword evidence="3" id="KW-0804">Transcription</keyword>
<dbReference type="PRINTS" id="PR00036">
    <property type="entry name" value="HTHLACI"/>
</dbReference>
<dbReference type="Gene3D" id="3.40.50.2300">
    <property type="match status" value="1"/>
</dbReference>
<accession>A0A9D2AUJ8</accession>
<reference evidence="5" key="1">
    <citation type="journal article" date="2021" name="PeerJ">
        <title>Extensive microbial diversity within the chicken gut microbiome revealed by metagenomics and culture.</title>
        <authorList>
            <person name="Gilroy R."/>
            <person name="Ravi A."/>
            <person name="Getino M."/>
            <person name="Pursley I."/>
            <person name="Horton D.L."/>
            <person name="Alikhan N.F."/>
            <person name="Baker D."/>
            <person name="Gharbi K."/>
            <person name="Hall N."/>
            <person name="Watson M."/>
            <person name="Adriaenssens E.M."/>
            <person name="Foster-Nyarko E."/>
            <person name="Jarju S."/>
            <person name="Secka A."/>
            <person name="Antonio M."/>
            <person name="Oren A."/>
            <person name="Chaudhuri R.R."/>
            <person name="La Ragione R."/>
            <person name="Hildebrand F."/>
            <person name="Pallen M.J."/>
        </authorList>
    </citation>
    <scope>NUCLEOTIDE SEQUENCE</scope>
    <source>
        <strain evidence="5">2189</strain>
    </source>
</reference>
<dbReference type="Pfam" id="PF00356">
    <property type="entry name" value="LacI"/>
    <property type="match status" value="2"/>
</dbReference>
<proteinExistence type="predicted"/>
<dbReference type="InterPro" id="IPR028082">
    <property type="entry name" value="Peripla_BP_I"/>
</dbReference>
<keyword evidence="1" id="KW-0805">Transcription regulation</keyword>
<dbReference type="Proteomes" id="UP000886847">
    <property type="component" value="Unassembled WGS sequence"/>
</dbReference>
<evidence type="ECO:0000256" key="2">
    <source>
        <dbReference type="ARBA" id="ARBA00023125"/>
    </source>
</evidence>